<dbReference type="Gene3D" id="3.40.50.880">
    <property type="match status" value="1"/>
</dbReference>
<evidence type="ECO:0000256" key="5">
    <source>
        <dbReference type="ARBA" id="ARBA00022840"/>
    </source>
</evidence>
<dbReference type="InterPro" id="IPR004468">
    <property type="entry name" value="CTP_synthase"/>
</dbReference>
<dbReference type="PANTHER" id="PTHR11550">
    <property type="entry name" value="CTP SYNTHASE"/>
    <property type="match status" value="1"/>
</dbReference>
<dbReference type="PANTHER" id="PTHR11550:SF0">
    <property type="entry name" value="CTP SYNTHASE-RELATED"/>
    <property type="match status" value="1"/>
</dbReference>
<sequence>MKYVVVSGGVISGIGKGVLASSTGLLFKTLGLRVTSIKIDPYMNIDAGTMSPLEHGECFVLNDGGEVDLDLGNYERYLNITLTKDHNITTGKIYSHVIERERKGDYLGKTVQVVPHVTGAIQDWIERVSKIPVDDSGLEPEVCIIELGGTVGDIESAPFVEALRQFQFRVGSENFALIHVSLVPVIHGEQKTKPTQAAIKDLRSLGLTPDMIACRCQEELEVATIEKIGMFCHVGPDQVIAVHDVNTTYHVPLLLKEQRIMKFLSKKLHLDPATVSKESIAKGDHLLARWKSLTSNYDKSYETVTIALVGKYTHLKDSYLSVIKALEHSSMKCNRKLKIEWVESTDLEEEAKVANLSEYHKAWHHVCQADGILVPGGFGSRGIEGMVAAAKYARENDVPYLGVCLGLQIAVIEFVRNVVGIKGSTSMEFDPNADEETASVVYMPDVDQVKLGGTMRLGIHETKFCAGSEDSTLRKIYGGADHVSERHRHRYEVNPKLISRIEKEGLQFIGKDETEARMELLELKNHKFFCGTQYHPEYLSKVLDPSRPFLGLVAAASGILDEILSRDDLNQKGEF</sequence>
<comment type="pathway">
    <text evidence="1 9">Pyrimidine metabolism; CTP biosynthesis via de novo pathway; CTP from UDP: step 2/2.</text>
</comment>
<comment type="catalytic activity">
    <reaction evidence="8 9">
        <text>UTP + L-glutamine + ATP + H2O = CTP + L-glutamate + ADP + phosphate + 2 H(+)</text>
        <dbReference type="Rhea" id="RHEA:26426"/>
        <dbReference type="ChEBI" id="CHEBI:15377"/>
        <dbReference type="ChEBI" id="CHEBI:15378"/>
        <dbReference type="ChEBI" id="CHEBI:29985"/>
        <dbReference type="ChEBI" id="CHEBI:30616"/>
        <dbReference type="ChEBI" id="CHEBI:37563"/>
        <dbReference type="ChEBI" id="CHEBI:43474"/>
        <dbReference type="ChEBI" id="CHEBI:46398"/>
        <dbReference type="ChEBI" id="CHEBI:58359"/>
        <dbReference type="ChEBI" id="CHEBI:456216"/>
        <dbReference type="EC" id="6.3.4.2"/>
    </reaction>
</comment>
<evidence type="ECO:0000259" key="11">
    <source>
        <dbReference type="Pfam" id="PF06418"/>
    </source>
</evidence>
<proteinExistence type="inferred from homology"/>
<keyword evidence="13" id="KW-1185">Reference proteome</keyword>
<comment type="function">
    <text evidence="9">Catalyzes the ATP-dependent amination of UTP to CTP with either L-glutamine or ammonia as the source of nitrogen.</text>
</comment>
<dbReference type="PROSITE" id="PS51273">
    <property type="entry name" value="GATASE_TYPE_1"/>
    <property type="match status" value="1"/>
</dbReference>
<dbReference type="Gene3D" id="3.40.50.300">
    <property type="entry name" value="P-loop containing nucleotide triphosphate hydrolases"/>
    <property type="match status" value="1"/>
</dbReference>
<dbReference type="InterPro" id="IPR029062">
    <property type="entry name" value="Class_I_gatase-like"/>
</dbReference>
<comment type="similarity">
    <text evidence="2 9">Belongs to the CTP synthase family.</text>
</comment>
<dbReference type="Pfam" id="PF00117">
    <property type="entry name" value="GATase"/>
    <property type="match status" value="1"/>
</dbReference>
<dbReference type="Pfam" id="PF06418">
    <property type="entry name" value="CTP_synth_N"/>
    <property type="match status" value="1"/>
</dbReference>
<evidence type="ECO:0000256" key="2">
    <source>
        <dbReference type="ARBA" id="ARBA00007533"/>
    </source>
</evidence>
<evidence type="ECO:0000256" key="1">
    <source>
        <dbReference type="ARBA" id="ARBA00005171"/>
    </source>
</evidence>
<reference evidence="12 13" key="1">
    <citation type="submission" date="2024-01" db="EMBL/GenBank/DDBJ databases">
        <authorList>
            <consortium name="Genoscope - CEA"/>
            <person name="William W."/>
        </authorList>
    </citation>
    <scope>NUCLEOTIDE SEQUENCE [LARGE SCALE GENOMIC DNA]</scope>
    <source>
        <strain evidence="12 13">29B2s-10</strain>
    </source>
</reference>
<evidence type="ECO:0000256" key="3">
    <source>
        <dbReference type="ARBA" id="ARBA00022598"/>
    </source>
</evidence>
<name>A0ABP0E993_9ASCO</name>
<evidence type="ECO:0000256" key="7">
    <source>
        <dbReference type="ARBA" id="ARBA00022975"/>
    </source>
</evidence>
<evidence type="ECO:0000256" key="4">
    <source>
        <dbReference type="ARBA" id="ARBA00022741"/>
    </source>
</evidence>
<evidence type="ECO:0000256" key="9">
    <source>
        <dbReference type="RuleBase" id="RU810713"/>
    </source>
</evidence>
<dbReference type="EC" id="6.3.4.2" evidence="9"/>
<dbReference type="InterPro" id="IPR017926">
    <property type="entry name" value="GATASE"/>
</dbReference>
<keyword evidence="4 9" id="KW-0547">Nucleotide-binding</keyword>
<dbReference type="NCBIfam" id="TIGR00337">
    <property type="entry name" value="PyrG"/>
    <property type="match status" value="1"/>
</dbReference>
<keyword evidence="5 9" id="KW-0067">ATP-binding</keyword>
<dbReference type="InterPro" id="IPR017456">
    <property type="entry name" value="CTP_synthase_N"/>
</dbReference>
<dbReference type="CDD" id="cd01746">
    <property type="entry name" value="GATase1_CTP_Synthase"/>
    <property type="match status" value="1"/>
</dbReference>
<gene>
    <name evidence="12" type="primary">URA7</name>
    <name evidence="12" type="ORF">CAAN4_A11782</name>
</gene>
<evidence type="ECO:0000256" key="8">
    <source>
        <dbReference type="ARBA" id="ARBA00047781"/>
    </source>
</evidence>
<keyword evidence="7 9" id="KW-0665">Pyrimidine biosynthesis</keyword>
<feature type="domain" description="CTP synthase N-terminal" evidence="11">
    <location>
        <begin position="2"/>
        <end position="270"/>
    </location>
</feature>
<dbReference type="SUPFAM" id="SSF52540">
    <property type="entry name" value="P-loop containing nucleoside triphosphate hydrolases"/>
    <property type="match status" value="1"/>
</dbReference>
<accession>A0ABP0E993</accession>
<dbReference type="NCBIfam" id="NF003792">
    <property type="entry name" value="PRK05380.1"/>
    <property type="match status" value="1"/>
</dbReference>
<organism evidence="12 13">
    <name type="scientific">[Candida] anglica</name>
    <dbReference type="NCBI Taxonomy" id="148631"/>
    <lineage>
        <taxon>Eukaryota</taxon>
        <taxon>Fungi</taxon>
        <taxon>Dikarya</taxon>
        <taxon>Ascomycota</taxon>
        <taxon>Saccharomycotina</taxon>
        <taxon>Pichiomycetes</taxon>
        <taxon>Debaryomycetaceae</taxon>
        <taxon>Kurtzmaniella</taxon>
    </lineage>
</organism>
<dbReference type="InterPro" id="IPR027417">
    <property type="entry name" value="P-loop_NTPase"/>
</dbReference>
<evidence type="ECO:0000259" key="10">
    <source>
        <dbReference type="Pfam" id="PF00117"/>
    </source>
</evidence>
<dbReference type="InterPro" id="IPR033828">
    <property type="entry name" value="GATase1_CTP_Synthase"/>
</dbReference>
<keyword evidence="3 9" id="KW-0436">Ligase</keyword>
<feature type="domain" description="Glutamine amidotransferase" evidence="10">
    <location>
        <begin position="315"/>
        <end position="552"/>
    </location>
</feature>
<dbReference type="Proteomes" id="UP001497600">
    <property type="component" value="Chromosome A"/>
</dbReference>
<dbReference type="CDD" id="cd03113">
    <property type="entry name" value="CTPS_N"/>
    <property type="match status" value="1"/>
</dbReference>
<dbReference type="SUPFAM" id="SSF52317">
    <property type="entry name" value="Class I glutamine amidotransferase-like"/>
    <property type="match status" value="1"/>
</dbReference>
<dbReference type="EMBL" id="OZ004253">
    <property type="protein sequence ID" value="CAK7894298.1"/>
    <property type="molecule type" value="Genomic_DNA"/>
</dbReference>
<evidence type="ECO:0000313" key="13">
    <source>
        <dbReference type="Proteomes" id="UP001497600"/>
    </source>
</evidence>
<protein>
    <recommendedName>
        <fullName evidence="9">CTP synthase</fullName>
        <ecNumber evidence="9">6.3.4.2</ecNumber>
    </recommendedName>
    <alternativeName>
        <fullName evidence="9">UTP--ammonia ligase</fullName>
    </alternativeName>
</protein>
<evidence type="ECO:0000256" key="6">
    <source>
        <dbReference type="ARBA" id="ARBA00022962"/>
    </source>
</evidence>
<keyword evidence="6 9" id="KW-0315">Glutamine amidotransferase</keyword>
<evidence type="ECO:0000313" key="12">
    <source>
        <dbReference type="EMBL" id="CAK7894298.1"/>
    </source>
</evidence>